<dbReference type="PROSITE" id="PS50943">
    <property type="entry name" value="HTH_CROC1"/>
    <property type="match status" value="1"/>
</dbReference>
<sequence>MSRNDLGEFLRARRDLVSPDVAGLVSHTVRRVKGLRREEVALLAGVSTDYYMRLEQGRERHPSEQVLDALARALRLDEAAAAHLFRLALPAPQTAASVPAPEVSPQLAQLMDHFVEVPACVVSPALDFLATNPVARQLYCGFAAIDNLQRMIFLDPAAREFYLDWDHAAQGAVGNLRALSAPFPDDPRVTEVIGQMSRHSPAFASLWARYEVRPRTSEEKRLWHPQVGELRLHYQAFTVTEAPGQQLFVYSARPGSPSDDALRLLRSLAADQAVGGPSHRRHRVGTARPRRTSPAPAEETVAAEANEASTQDARSWDVPNTGARKRR</sequence>
<accession>A0ABZ1FAH1</accession>
<feature type="compositionally biased region" description="Basic residues" evidence="1">
    <location>
        <begin position="278"/>
        <end position="291"/>
    </location>
</feature>
<dbReference type="SUPFAM" id="SSF47413">
    <property type="entry name" value="lambda repressor-like DNA-binding domains"/>
    <property type="match status" value="1"/>
</dbReference>
<feature type="compositionally biased region" description="Low complexity" evidence="1">
    <location>
        <begin position="295"/>
        <end position="308"/>
    </location>
</feature>
<dbReference type="Proteomes" id="UP001344251">
    <property type="component" value="Chromosome"/>
</dbReference>
<evidence type="ECO:0000259" key="2">
    <source>
        <dbReference type="PROSITE" id="PS50943"/>
    </source>
</evidence>
<dbReference type="EMBL" id="CP109106">
    <property type="protein sequence ID" value="WSB67363.1"/>
    <property type="molecule type" value="Genomic_DNA"/>
</dbReference>
<dbReference type="SMART" id="SM00530">
    <property type="entry name" value="HTH_XRE"/>
    <property type="match status" value="1"/>
</dbReference>
<dbReference type="PANTHER" id="PTHR35010:SF2">
    <property type="entry name" value="BLL4672 PROTEIN"/>
    <property type="match status" value="1"/>
</dbReference>
<dbReference type="Pfam" id="PF17765">
    <property type="entry name" value="MLTR_LBD"/>
    <property type="match status" value="1"/>
</dbReference>
<feature type="region of interest" description="Disordered" evidence="1">
    <location>
        <begin position="272"/>
        <end position="327"/>
    </location>
</feature>
<organism evidence="3 4">
    <name type="scientific">Streptomyces decoyicus</name>
    <dbReference type="NCBI Taxonomy" id="249567"/>
    <lineage>
        <taxon>Bacteria</taxon>
        <taxon>Bacillati</taxon>
        <taxon>Actinomycetota</taxon>
        <taxon>Actinomycetes</taxon>
        <taxon>Kitasatosporales</taxon>
        <taxon>Streptomycetaceae</taxon>
        <taxon>Streptomyces</taxon>
    </lineage>
</organism>
<dbReference type="CDD" id="cd00093">
    <property type="entry name" value="HTH_XRE"/>
    <property type="match status" value="1"/>
</dbReference>
<keyword evidence="4" id="KW-1185">Reference proteome</keyword>
<protein>
    <submittedName>
        <fullName evidence="3">Helix-turn-helix transcriptional regulator</fullName>
    </submittedName>
</protein>
<name>A0ABZ1FAH1_9ACTN</name>
<dbReference type="InterPro" id="IPR041413">
    <property type="entry name" value="MLTR_LBD"/>
</dbReference>
<proteinExistence type="predicted"/>
<reference evidence="3 4" key="1">
    <citation type="submission" date="2022-10" db="EMBL/GenBank/DDBJ databases">
        <title>The complete genomes of actinobacterial strains from the NBC collection.</title>
        <authorList>
            <person name="Joergensen T.S."/>
            <person name="Alvarez Arevalo M."/>
            <person name="Sterndorff E.B."/>
            <person name="Faurdal D."/>
            <person name="Vuksanovic O."/>
            <person name="Mourched A.-S."/>
            <person name="Charusanti P."/>
            <person name="Shaw S."/>
            <person name="Blin K."/>
            <person name="Weber T."/>
        </authorList>
    </citation>
    <scope>NUCLEOTIDE SEQUENCE [LARGE SCALE GENOMIC DNA]</scope>
    <source>
        <strain evidence="3 4">NBC 01774</strain>
    </source>
</reference>
<dbReference type="Gene3D" id="1.10.260.40">
    <property type="entry name" value="lambda repressor-like DNA-binding domains"/>
    <property type="match status" value="1"/>
</dbReference>
<evidence type="ECO:0000256" key="1">
    <source>
        <dbReference type="SAM" id="MobiDB-lite"/>
    </source>
</evidence>
<evidence type="ECO:0000313" key="4">
    <source>
        <dbReference type="Proteomes" id="UP001344251"/>
    </source>
</evidence>
<evidence type="ECO:0000313" key="3">
    <source>
        <dbReference type="EMBL" id="WSB67363.1"/>
    </source>
</evidence>
<feature type="domain" description="HTH cro/C1-type" evidence="2">
    <location>
        <begin position="30"/>
        <end position="81"/>
    </location>
</feature>
<dbReference type="InterPro" id="IPR001387">
    <property type="entry name" value="Cro/C1-type_HTH"/>
</dbReference>
<dbReference type="PANTHER" id="PTHR35010">
    <property type="entry name" value="BLL4672 PROTEIN-RELATED"/>
    <property type="match status" value="1"/>
</dbReference>
<dbReference type="RefSeq" id="WP_326616654.1">
    <property type="nucleotide sequence ID" value="NZ_CP109106.1"/>
</dbReference>
<dbReference type="Pfam" id="PF13560">
    <property type="entry name" value="HTH_31"/>
    <property type="match status" value="1"/>
</dbReference>
<gene>
    <name evidence="3" type="ORF">OG863_04975</name>
</gene>
<dbReference type="Gene3D" id="3.30.450.180">
    <property type="match status" value="1"/>
</dbReference>
<dbReference type="InterPro" id="IPR010982">
    <property type="entry name" value="Lambda_DNA-bd_dom_sf"/>
</dbReference>